<dbReference type="AlphaFoldDB" id="A0A1E3RBR9"/>
<keyword evidence="2" id="KW-0732">Signal</keyword>
<feature type="chain" id="PRO_5009134813" evidence="2">
    <location>
        <begin position="27"/>
        <end position="85"/>
    </location>
</feature>
<name>A0A1E3RBR9_MYCFV</name>
<sequence length="85" mass="8886">MMLKRFTVAALVACGATLFTAAPAGAQPGGPPPCELALAFLCRYIPMAPELDHDIDLTQQQPPADPNAPLPEMRPPADPCAMGCI</sequence>
<comment type="caution">
    <text evidence="3">The sequence shown here is derived from an EMBL/GenBank/DDBJ whole genome shotgun (WGS) entry which is preliminary data.</text>
</comment>
<evidence type="ECO:0000256" key="2">
    <source>
        <dbReference type="SAM" id="SignalP"/>
    </source>
</evidence>
<feature type="region of interest" description="Disordered" evidence="1">
    <location>
        <begin position="57"/>
        <end position="85"/>
    </location>
</feature>
<evidence type="ECO:0000313" key="4">
    <source>
        <dbReference type="Proteomes" id="UP000094053"/>
    </source>
</evidence>
<evidence type="ECO:0000256" key="1">
    <source>
        <dbReference type="SAM" id="MobiDB-lite"/>
    </source>
</evidence>
<protein>
    <submittedName>
        <fullName evidence="3">Fibronectin-binding protein</fullName>
    </submittedName>
</protein>
<accession>A0A1E3RBR9</accession>
<gene>
    <name evidence="3" type="ORF">BHQ18_26030</name>
</gene>
<feature type="compositionally biased region" description="Pro residues" evidence="1">
    <location>
        <begin position="63"/>
        <end position="78"/>
    </location>
</feature>
<dbReference type="EMBL" id="MIHA01000028">
    <property type="protein sequence ID" value="ODQ86842.1"/>
    <property type="molecule type" value="Genomic_DNA"/>
</dbReference>
<dbReference type="Proteomes" id="UP000094053">
    <property type="component" value="Unassembled WGS sequence"/>
</dbReference>
<feature type="signal peptide" evidence="2">
    <location>
        <begin position="1"/>
        <end position="26"/>
    </location>
</feature>
<evidence type="ECO:0000313" key="3">
    <source>
        <dbReference type="EMBL" id="ODQ86842.1"/>
    </source>
</evidence>
<reference evidence="4" key="1">
    <citation type="submission" date="2016-09" db="EMBL/GenBank/DDBJ databases">
        <authorList>
            <person name="Greninger A.L."/>
            <person name="Jerome K.R."/>
            <person name="Mcnair B."/>
            <person name="Wallis C."/>
            <person name="Fang F."/>
        </authorList>
    </citation>
    <scope>NUCLEOTIDE SEQUENCE [LARGE SCALE GENOMIC DNA]</scope>
    <source>
        <strain evidence="4">M6</strain>
    </source>
</reference>
<proteinExistence type="predicted"/>
<keyword evidence="4" id="KW-1185">Reference proteome</keyword>
<organism evidence="3 4">
    <name type="scientific">Mycolicibacterium flavescens</name>
    <name type="common">Mycobacterium flavescens</name>
    <dbReference type="NCBI Taxonomy" id="1776"/>
    <lineage>
        <taxon>Bacteria</taxon>
        <taxon>Bacillati</taxon>
        <taxon>Actinomycetota</taxon>
        <taxon>Actinomycetes</taxon>
        <taxon>Mycobacteriales</taxon>
        <taxon>Mycobacteriaceae</taxon>
        <taxon>Mycolicibacterium</taxon>
    </lineage>
</organism>